<dbReference type="EMBL" id="ASJR01000006">
    <property type="protein sequence ID" value="ERP32093.1"/>
    <property type="molecule type" value="Genomic_DNA"/>
</dbReference>
<dbReference type="Gene3D" id="3.20.20.70">
    <property type="entry name" value="Aldolase class I"/>
    <property type="match status" value="1"/>
</dbReference>
<accession>U7D826</accession>
<dbReference type="GO" id="GO:0000162">
    <property type="term" value="P:L-tryptophan biosynthetic process"/>
    <property type="evidence" value="ECO:0007669"/>
    <property type="project" value="TreeGrafter"/>
</dbReference>
<keyword evidence="8" id="KW-1185">Reference proteome</keyword>
<proteinExistence type="inferred from homology"/>
<evidence type="ECO:0000256" key="4">
    <source>
        <dbReference type="ARBA" id="ARBA00023235"/>
    </source>
</evidence>
<dbReference type="STRING" id="1313304.CALK_0813"/>
<evidence type="ECO:0000256" key="2">
    <source>
        <dbReference type="ARBA" id="ARBA00022605"/>
    </source>
</evidence>
<keyword evidence="3 6" id="KW-0368">Histidine biosynthesis</keyword>
<comment type="caution">
    <text evidence="7">The sequence shown here is derived from an EMBL/GenBank/DDBJ whole genome shotgun (WGS) entry which is preliminary data.</text>
</comment>
<evidence type="ECO:0000256" key="1">
    <source>
        <dbReference type="ARBA" id="ARBA00009667"/>
    </source>
</evidence>
<dbReference type="Pfam" id="PF00977">
    <property type="entry name" value="His_biosynth"/>
    <property type="match status" value="1"/>
</dbReference>
<comment type="similarity">
    <text evidence="1 6">Belongs to the HisA/HisF family.</text>
</comment>
<dbReference type="GO" id="GO:0005737">
    <property type="term" value="C:cytoplasm"/>
    <property type="evidence" value="ECO:0007669"/>
    <property type="project" value="TreeGrafter"/>
</dbReference>
<organism evidence="7 8">
    <name type="scientific">Chitinivibrio alkaliphilus ACht1</name>
    <dbReference type="NCBI Taxonomy" id="1313304"/>
    <lineage>
        <taxon>Bacteria</taxon>
        <taxon>Pseudomonadati</taxon>
        <taxon>Fibrobacterota</taxon>
        <taxon>Chitinivibrionia</taxon>
        <taxon>Chitinivibrionales</taxon>
        <taxon>Chitinivibrionaceae</taxon>
        <taxon>Chitinivibrio</taxon>
    </lineage>
</organism>
<dbReference type="CDD" id="cd04723">
    <property type="entry name" value="HisA_HisF"/>
    <property type="match status" value="1"/>
</dbReference>
<dbReference type="NCBIfam" id="TIGR02129">
    <property type="entry name" value="hisA_euk"/>
    <property type="match status" value="1"/>
</dbReference>
<dbReference type="PANTHER" id="PTHR43090:SF2">
    <property type="entry name" value="1-(5-PHOSPHORIBOSYL)-5-[(5-PHOSPHORIBOSYLAMINO)METHYLIDENEAMINO] IMIDAZOLE-4-CARBOXAMIDE ISOMERASE"/>
    <property type="match status" value="1"/>
</dbReference>
<keyword evidence="4 7" id="KW-0413">Isomerase</keyword>
<dbReference type="InterPro" id="IPR011060">
    <property type="entry name" value="RibuloseP-bd_barrel"/>
</dbReference>
<dbReference type="InterPro" id="IPR006062">
    <property type="entry name" value="His_biosynth"/>
</dbReference>
<dbReference type="InterPro" id="IPR013785">
    <property type="entry name" value="Aldolase_TIM"/>
</dbReference>
<dbReference type="OrthoDB" id="9807749at2"/>
<dbReference type="eggNOG" id="COG0106">
    <property type="taxonomic scope" value="Bacteria"/>
</dbReference>
<dbReference type="PATRIC" id="fig|1313304.3.peg.780"/>
<dbReference type="InterPro" id="IPR044524">
    <property type="entry name" value="Isoase_HisA-like"/>
</dbReference>
<evidence type="ECO:0000313" key="8">
    <source>
        <dbReference type="Proteomes" id="UP000017148"/>
    </source>
</evidence>
<dbReference type="PANTHER" id="PTHR43090">
    <property type="entry name" value="1-(5-PHOSPHORIBOSYL)-5-[(5-PHOSPHORIBOSYLAMINO)METHYLIDENEAMINO] IMIDAZOLE-4-CARBOXAMIDE ISOMERASE"/>
    <property type="match status" value="1"/>
</dbReference>
<sequence>MNFKPCIDLHQGKVKQIVGATLRDSDNYAKTNFESPHSPEYYARLYQRDNLRGGHVIMLGPGNEEAARDALQTWPGGLQIGGGIRHDNAQTYLDWGASHVIMTSFIFHDGHLNTANLKKTVQAIGKERLVLDLSCMKIDATYYIVTNRWQNVTTLAITQETLEYLSQYCDEFLIHAAHVEGKMAGPDYELISLLGNNSPITTTYAGGVHTLEDLTHIRKKGKNRIDITIGSALDIFGGPLPYTDIVAATKE</sequence>
<dbReference type="RefSeq" id="WP_022636324.1">
    <property type="nucleotide sequence ID" value="NZ_ASJR01000006.1"/>
</dbReference>
<dbReference type="SUPFAM" id="SSF51366">
    <property type="entry name" value="Ribulose-phoshate binding barrel"/>
    <property type="match status" value="1"/>
</dbReference>
<evidence type="ECO:0000313" key="7">
    <source>
        <dbReference type="EMBL" id="ERP32093.1"/>
    </source>
</evidence>
<evidence type="ECO:0000256" key="6">
    <source>
        <dbReference type="RuleBase" id="RU003657"/>
    </source>
</evidence>
<dbReference type="GO" id="GO:0000105">
    <property type="term" value="P:L-histidine biosynthetic process"/>
    <property type="evidence" value="ECO:0007669"/>
    <property type="project" value="UniProtKB-KW"/>
</dbReference>
<protein>
    <submittedName>
        <fullName evidence="7">Phosphoribosylformimino-5-aminoimidazole carboxamide ribotide isomerase</fullName>
    </submittedName>
</protein>
<comment type="pathway">
    <text evidence="5">Amino-acid biosynthesis.</text>
</comment>
<reference evidence="7 8" key="1">
    <citation type="journal article" date="2013" name="Environ. Microbiol.">
        <title>Genome analysis of Chitinivibrio alkaliphilus gen. nov., sp. nov., a novel extremely haloalkaliphilic anaerobic chitinolytic bacterium from the candidate phylum Termite Group 3.</title>
        <authorList>
            <person name="Sorokin D.Y."/>
            <person name="Gumerov V.M."/>
            <person name="Rakitin A.L."/>
            <person name="Beletsky A.V."/>
            <person name="Damste J.S."/>
            <person name="Muyzer G."/>
            <person name="Mardanov A.V."/>
            <person name="Ravin N.V."/>
        </authorList>
    </citation>
    <scope>NUCLEOTIDE SEQUENCE [LARGE SCALE GENOMIC DNA]</scope>
    <source>
        <strain evidence="7 8">ACht1</strain>
    </source>
</reference>
<dbReference type="InterPro" id="IPR011858">
    <property type="entry name" value="His6/HISN3"/>
</dbReference>
<name>U7D826_9BACT</name>
<evidence type="ECO:0000256" key="3">
    <source>
        <dbReference type="ARBA" id="ARBA00023102"/>
    </source>
</evidence>
<evidence type="ECO:0000256" key="5">
    <source>
        <dbReference type="ARBA" id="ARBA00029440"/>
    </source>
</evidence>
<dbReference type="GO" id="GO:0003949">
    <property type="term" value="F:1-(5-phosphoribosyl)-5-[(5-phosphoribosylamino)methylideneamino]imidazole-4-carboxamide isomerase activity"/>
    <property type="evidence" value="ECO:0007669"/>
    <property type="project" value="InterPro"/>
</dbReference>
<keyword evidence="2 6" id="KW-0028">Amino-acid biosynthesis</keyword>
<dbReference type="Proteomes" id="UP000017148">
    <property type="component" value="Unassembled WGS sequence"/>
</dbReference>
<dbReference type="AlphaFoldDB" id="U7D826"/>
<gene>
    <name evidence="7" type="ORF">CALK_0813</name>
</gene>